<dbReference type="GO" id="GO:0004862">
    <property type="term" value="F:cAMP-dependent protein kinase inhibitor activity"/>
    <property type="evidence" value="ECO:0007669"/>
    <property type="project" value="InterPro"/>
</dbReference>
<comment type="similarity">
    <text evidence="2">Belongs to the PKI family.</text>
</comment>
<evidence type="ECO:0008006" key="7">
    <source>
        <dbReference type="Google" id="ProtNLM"/>
    </source>
</evidence>
<keyword evidence="3" id="KW-0649">Protein kinase inhibitor</keyword>
<evidence type="ECO:0000256" key="3">
    <source>
        <dbReference type="ARBA" id="ARBA00023013"/>
    </source>
</evidence>
<evidence type="ECO:0000256" key="2">
    <source>
        <dbReference type="ARBA" id="ARBA00006393"/>
    </source>
</evidence>
<feature type="compositionally biased region" description="Basic and acidic residues" evidence="4">
    <location>
        <begin position="56"/>
        <end position="69"/>
    </location>
</feature>
<organism evidence="5 6">
    <name type="scientific">Ridgeia piscesae</name>
    <name type="common">Tubeworm</name>
    <dbReference type="NCBI Taxonomy" id="27915"/>
    <lineage>
        <taxon>Eukaryota</taxon>
        <taxon>Metazoa</taxon>
        <taxon>Spiralia</taxon>
        <taxon>Lophotrochozoa</taxon>
        <taxon>Annelida</taxon>
        <taxon>Polychaeta</taxon>
        <taxon>Sedentaria</taxon>
        <taxon>Canalipalpata</taxon>
        <taxon>Sabellida</taxon>
        <taxon>Siboglinidae</taxon>
        <taxon>Ridgeia</taxon>
    </lineage>
</organism>
<accession>A0AAD9UIN9</accession>
<evidence type="ECO:0000313" key="5">
    <source>
        <dbReference type="EMBL" id="KAK2190765.1"/>
    </source>
</evidence>
<evidence type="ECO:0000256" key="4">
    <source>
        <dbReference type="SAM" id="MobiDB-lite"/>
    </source>
</evidence>
<reference evidence="5" key="1">
    <citation type="journal article" date="2023" name="Mol. Biol. Evol.">
        <title>Third-Generation Sequencing Reveals the Adaptive Role of the Epigenome in Three Deep-Sea Polychaetes.</title>
        <authorList>
            <person name="Perez M."/>
            <person name="Aroh O."/>
            <person name="Sun Y."/>
            <person name="Lan Y."/>
            <person name="Juniper S.K."/>
            <person name="Young C.R."/>
            <person name="Angers B."/>
            <person name="Qian P.Y."/>
        </authorList>
    </citation>
    <scope>NUCLEOTIDE SEQUENCE</scope>
    <source>
        <strain evidence="5">R07B-5</strain>
    </source>
</reference>
<comment type="caution">
    <text evidence="5">The sequence shown here is derived from an EMBL/GenBank/DDBJ whole genome shotgun (WGS) entry which is preliminary data.</text>
</comment>
<comment type="function">
    <text evidence="1">Extremely potent competitive inhibitor of cAMP-dependent protein kinase activity, this protein interacts with the catalytic subunit of the enzyme after the cAMP-induced dissociation of its regulatory chains.</text>
</comment>
<dbReference type="InterPro" id="IPR004171">
    <property type="entry name" value="cAMP_dep_PKI"/>
</dbReference>
<protein>
    <recommendedName>
        <fullName evidence="7">cAMP-dependent protein kinase inhibitor beta</fullName>
    </recommendedName>
</protein>
<evidence type="ECO:0000313" key="6">
    <source>
        <dbReference type="Proteomes" id="UP001209878"/>
    </source>
</evidence>
<feature type="region of interest" description="Disordered" evidence="4">
    <location>
        <begin position="51"/>
        <end position="89"/>
    </location>
</feature>
<dbReference type="PANTHER" id="PTHR15416">
    <property type="entry name" value="CAMP-DEPENDENT PROTEIN KINASE INHIBITOR/PKI"/>
    <property type="match status" value="1"/>
</dbReference>
<dbReference type="EMBL" id="JAODUO010000069">
    <property type="protein sequence ID" value="KAK2190765.1"/>
    <property type="molecule type" value="Genomic_DNA"/>
</dbReference>
<sequence length="89" mass="9513">MSDVAENVLLEKFSSSGRTGRRNALPDVMDKKYVGTSVASLPGQLDQLCLQMPSSEKLEKPTNTKDDKPSSPGASAKTEQDKATKANVS</sequence>
<dbReference type="Proteomes" id="UP001209878">
    <property type="component" value="Unassembled WGS sequence"/>
</dbReference>
<proteinExistence type="inferred from homology"/>
<dbReference type="Pfam" id="PF02827">
    <property type="entry name" value="PKI"/>
    <property type="match status" value="1"/>
</dbReference>
<dbReference type="AlphaFoldDB" id="A0AAD9UIN9"/>
<feature type="compositionally biased region" description="Basic and acidic residues" evidence="4">
    <location>
        <begin position="78"/>
        <end position="89"/>
    </location>
</feature>
<gene>
    <name evidence="5" type="ORF">NP493_69g01008</name>
</gene>
<name>A0AAD9UIN9_RIDPI</name>
<keyword evidence="6" id="KW-1185">Reference proteome</keyword>
<feature type="region of interest" description="Disordered" evidence="4">
    <location>
        <begin position="1"/>
        <end position="25"/>
    </location>
</feature>
<evidence type="ECO:0000256" key="1">
    <source>
        <dbReference type="ARBA" id="ARBA00002844"/>
    </source>
</evidence>